<accession>A0A7S1XEN3</accession>
<name>A0A7S1XEN3_9RHOD</name>
<protein>
    <recommendedName>
        <fullName evidence="3">C2H2-type domain-containing protein</fullName>
    </recommendedName>
</protein>
<gene>
    <name evidence="4" type="ORF">CCAE0312_LOCUS5299</name>
</gene>
<dbReference type="SMART" id="SM00355">
    <property type="entry name" value="ZnF_C2H2"/>
    <property type="match status" value="2"/>
</dbReference>
<feature type="compositionally biased region" description="Basic and acidic residues" evidence="2">
    <location>
        <begin position="511"/>
        <end position="523"/>
    </location>
</feature>
<dbReference type="Gene3D" id="3.30.160.60">
    <property type="entry name" value="Classic Zinc Finger"/>
    <property type="match status" value="1"/>
</dbReference>
<evidence type="ECO:0000256" key="1">
    <source>
        <dbReference type="PROSITE-ProRule" id="PRU00042"/>
    </source>
</evidence>
<keyword evidence="1" id="KW-0862">Zinc</keyword>
<feature type="region of interest" description="Disordered" evidence="2">
    <location>
        <begin position="102"/>
        <end position="122"/>
    </location>
</feature>
<sequence>MVEMGMGTKVMKHSARGSRFTCTVCAKTQRDAYNLRKHMNTHKQVQCKSCERVFPQQRYFTQHQCRGPLGRHSEPAESERLSSAPWEVATSTYDVGNRTVQESTQEPVSWQSLADSATSPVSSEVVDPAEQVAMTECLNSFLVTPECFSTQETVFMSTPYHTKAYSRDWESGEEQSHDGAPDSSGLCSLDPGHAVWATSSASNTESGSHVTRSRERDHDLDDNPSGKIELENDDLLFTEFIPLPSDRQYGSRGIYESEEEATGNTNSGSNVRQPVVCPELALSSQLQPSLSVISSSEHEVPSTSSNLAPSYDAHQFMGSANTPFSEELPTGPLLEDPQLLSSEFGPIGNPFIPLTDLNVDGRFQNVMFSDLLESSAISDVMYGSETYWNEFKANDRDRAEFRSMHRSVTSVEAFKASKICRHVSESQLGMGGLGASRPIIHRMERGWHVQHGTVSAATARQLLSNQRKARDPRILVDNAYRKSRSSKSGEDSSKSRTKRYVPFPPLRRAGSTKDEPRVVEDNHGDGWITTLCEKVKKMFLRTRKL</sequence>
<feature type="domain" description="C2H2-type" evidence="3">
    <location>
        <begin position="20"/>
        <end position="42"/>
    </location>
</feature>
<dbReference type="InterPro" id="IPR013087">
    <property type="entry name" value="Znf_C2H2_type"/>
</dbReference>
<evidence type="ECO:0000256" key="2">
    <source>
        <dbReference type="SAM" id="MobiDB-lite"/>
    </source>
</evidence>
<feature type="compositionally biased region" description="Basic and acidic residues" evidence="2">
    <location>
        <begin position="212"/>
        <end position="221"/>
    </location>
</feature>
<dbReference type="PROSITE" id="PS50157">
    <property type="entry name" value="ZINC_FINGER_C2H2_2"/>
    <property type="match status" value="1"/>
</dbReference>
<organism evidence="4">
    <name type="scientific">Compsopogon caeruleus</name>
    <dbReference type="NCBI Taxonomy" id="31354"/>
    <lineage>
        <taxon>Eukaryota</taxon>
        <taxon>Rhodophyta</taxon>
        <taxon>Compsopogonophyceae</taxon>
        <taxon>Compsopogonales</taxon>
        <taxon>Compsopogonaceae</taxon>
        <taxon>Compsopogon</taxon>
    </lineage>
</organism>
<dbReference type="AlphaFoldDB" id="A0A7S1XEN3"/>
<keyword evidence="1" id="KW-0863">Zinc-finger</keyword>
<dbReference type="Pfam" id="PF00096">
    <property type="entry name" value="zf-C2H2"/>
    <property type="match status" value="1"/>
</dbReference>
<feature type="region of interest" description="Disordered" evidence="2">
    <location>
        <begin position="167"/>
        <end position="227"/>
    </location>
</feature>
<dbReference type="EMBL" id="HBGH01009514">
    <property type="protein sequence ID" value="CAD9233214.1"/>
    <property type="molecule type" value="Transcribed_RNA"/>
</dbReference>
<keyword evidence="1" id="KW-0479">Metal-binding</keyword>
<dbReference type="SUPFAM" id="SSF57667">
    <property type="entry name" value="beta-beta-alpha zinc fingers"/>
    <property type="match status" value="1"/>
</dbReference>
<reference evidence="4" key="1">
    <citation type="submission" date="2021-01" db="EMBL/GenBank/DDBJ databases">
        <authorList>
            <person name="Corre E."/>
            <person name="Pelletier E."/>
            <person name="Niang G."/>
            <person name="Scheremetjew M."/>
            <person name="Finn R."/>
            <person name="Kale V."/>
            <person name="Holt S."/>
            <person name="Cochrane G."/>
            <person name="Meng A."/>
            <person name="Brown T."/>
            <person name="Cohen L."/>
        </authorList>
    </citation>
    <scope>NUCLEOTIDE SEQUENCE</scope>
    <source>
        <strain evidence="4">SAG 36.94</strain>
    </source>
</reference>
<dbReference type="GO" id="GO:0008270">
    <property type="term" value="F:zinc ion binding"/>
    <property type="evidence" value="ECO:0007669"/>
    <property type="project" value="UniProtKB-KW"/>
</dbReference>
<evidence type="ECO:0000259" key="3">
    <source>
        <dbReference type="PROSITE" id="PS50157"/>
    </source>
</evidence>
<feature type="region of interest" description="Disordered" evidence="2">
    <location>
        <begin position="473"/>
        <end position="523"/>
    </location>
</feature>
<dbReference type="InterPro" id="IPR036236">
    <property type="entry name" value="Znf_C2H2_sf"/>
</dbReference>
<evidence type="ECO:0000313" key="4">
    <source>
        <dbReference type="EMBL" id="CAD9233214.1"/>
    </source>
</evidence>
<proteinExistence type="predicted"/>
<feature type="compositionally biased region" description="Polar residues" evidence="2">
    <location>
        <begin position="197"/>
        <end position="210"/>
    </location>
</feature>
<feature type="compositionally biased region" description="Basic and acidic residues" evidence="2">
    <location>
        <begin position="167"/>
        <end position="180"/>
    </location>
</feature>